<evidence type="ECO:0000313" key="2">
    <source>
        <dbReference type="EMBL" id="RKO88283.1"/>
    </source>
</evidence>
<evidence type="ECO:0000256" key="1">
    <source>
        <dbReference type="SAM" id="SignalP"/>
    </source>
</evidence>
<proteinExistence type="predicted"/>
<feature type="chain" id="PRO_5020759559" description="Hexosyltransferase" evidence="1">
    <location>
        <begin position="38"/>
        <end position="232"/>
    </location>
</feature>
<accession>A0A4P9W9W7</accession>
<dbReference type="OrthoDB" id="2139606at2759"/>
<dbReference type="AlphaFoldDB" id="A0A4P9W9W7"/>
<feature type="signal peptide" evidence="1">
    <location>
        <begin position="1"/>
        <end position="37"/>
    </location>
</feature>
<evidence type="ECO:0000313" key="3">
    <source>
        <dbReference type="Proteomes" id="UP000269721"/>
    </source>
</evidence>
<organism evidence="2 3">
    <name type="scientific">Blyttiomyces helicus</name>
    <dbReference type="NCBI Taxonomy" id="388810"/>
    <lineage>
        <taxon>Eukaryota</taxon>
        <taxon>Fungi</taxon>
        <taxon>Fungi incertae sedis</taxon>
        <taxon>Chytridiomycota</taxon>
        <taxon>Chytridiomycota incertae sedis</taxon>
        <taxon>Chytridiomycetes</taxon>
        <taxon>Chytridiomycetes incertae sedis</taxon>
        <taxon>Blyttiomyces</taxon>
    </lineage>
</organism>
<gene>
    <name evidence="2" type="ORF">BDK51DRAFT_53159</name>
</gene>
<protein>
    <recommendedName>
        <fullName evidence="4">Hexosyltransferase</fullName>
    </recommendedName>
</protein>
<reference evidence="3" key="1">
    <citation type="journal article" date="2018" name="Nat. Microbiol.">
        <title>Leveraging single-cell genomics to expand the fungal tree of life.</title>
        <authorList>
            <person name="Ahrendt S.R."/>
            <person name="Quandt C.A."/>
            <person name="Ciobanu D."/>
            <person name="Clum A."/>
            <person name="Salamov A."/>
            <person name="Andreopoulos B."/>
            <person name="Cheng J.F."/>
            <person name="Woyke T."/>
            <person name="Pelin A."/>
            <person name="Henrissat B."/>
            <person name="Reynolds N.K."/>
            <person name="Benny G.L."/>
            <person name="Smith M.E."/>
            <person name="James T.Y."/>
            <person name="Grigoriev I.V."/>
        </authorList>
    </citation>
    <scope>NUCLEOTIDE SEQUENCE [LARGE SCALE GENOMIC DNA]</scope>
</reference>
<evidence type="ECO:0008006" key="4">
    <source>
        <dbReference type="Google" id="ProtNLM"/>
    </source>
</evidence>
<sequence>MVSRASPTTPFERRLSALLYLLFLVYLLSLLMPTAPPTPPPPPPRTILGLPPHPPIPPEMSKEEAIRTFRWPSDNLPVLPVVRDCASTAANPVRLFVGILTTVGRHEQRAALRMLYRTYLGELRLCPGEVVDVFFVVGNATGVAEESLPFYKWYGEDNFVGEWFHHDNVAKNRADGGISMHDYQPSMPDGWISSPMTEHSLLVHRMKTVPPMMEVAQWWIERARKAKEGGKV</sequence>
<dbReference type="Proteomes" id="UP000269721">
    <property type="component" value="Unassembled WGS sequence"/>
</dbReference>
<keyword evidence="3" id="KW-1185">Reference proteome</keyword>
<keyword evidence="1" id="KW-0732">Signal</keyword>
<dbReference type="EMBL" id="KZ996820">
    <property type="protein sequence ID" value="RKO88283.1"/>
    <property type="molecule type" value="Genomic_DNA"/>
</dbReference>
<name>A0A4P9W9W7_9FUNG</name>